<dbReference type="GO" id="GO:0016020">
    <property type="term" value="C:membrane"/>
    <property type="evidence" value="ECO:0007669"/>
    <property type="project" value="UniProtKB-SubCell"/>
</dbReference>
<reference evidence="7 8" key="1">
    <citation type="submission" date="2019-04" db="EMBL/GenBank/DDBJ databases">
        <title>Phreatobacter aquaticus sp. nov.</title>
        <authorList>
            <person name="Choi A."/>
        </authorList>
    </citation>
    <scope>NUCLEOTIDE SEQUENCE [LARGE SCALE GENOMIC DNA]</scope>
    <source>
        <strain evidence="7 8">KCTC 52518</strain>
    </source>
</reference>
<dbReference type="InterPro" id="IPR007016">
    <property type="entry name" value="O-antigen_ligase-rel_domated"/>
</dbReference>
<keyword evidence="8" id="KW-1185">Reference proteome</keyword>
<feature type="transmembrane region" description="Helical" evidence="5">
    <location>
        <begin position="68"/>
        <end position="86"/>
    </location>
</feature>
<dbReference type="InterPro" id="IPR051533">
    <property type="entry name" value="WaaL-like"/>
</dbReference>
<feature type="transmembrane region" description="Helical" evidence="5">
    <location>
        <begin position="98"/>
        <end position="121"/>
    </location>
</feature>
<dbReference type="EMBL" id="CP039690">
    <property type="protein sequence ID" value="QCI63200.1"/>
    <property type="molecule type" value="Genomic_DNA"/>
</dbReference>
<keyword evidence="4 5" id="KW-0472">Membrane</keyword>
<dbReference type="OrthoDB" id="7915840at2"/>
<dbReference type="PANTHER" id="PTHR37422:SF13">
    <property type="entry name" value="LIPOPOLYSACCHARIDE BIOSYNTHESIS PROTEIN PA4999-RELATED"/>
    <property type="match status" value="1"/>
</dbReference>
<dbReference type="KEGG" id="pstg:E8M01_02470"/>
<accession>A0A4D7AZL6</accession>
<proteinExistence type="predicted"/>
<feature type="transmembrane region" description="Helical" evidence="5">
    <location>
        <begin position="128"/>
        <end position="146"/>
    </location>
</feature>
<feature type="transmembrane region" description="Helical" evidence="5">
    <location>
        <begin position="216"/>
        <end position="233"/>
    </location>
</feature>
<keyword evidence="2 5" id="KW-0812">Transmembrane</keyword>
<evidence type="ECO:0000256" key="3">
    <source>
        <dbReference type="ARBA" id="ARBA00022989"/>
    </source>
</evidence>
<sequence length="435" mass="46570">MTRPTPSFVSRAACWFRATFDDPSRAAFLFAPLLGFLPLPLGSLATVWFFTGAAYVSVLWLTGRIGWVWPPSTAFGCIACLAYFGVELLSPLLFPNRLAGLLDVGTTLHFLVFTVLVGALIQSPRIDVFDLFLHGIRAGAISALIYSASEVFVFGRWRATAGMGNAIPFGDVAILAAGLSLIGFTRLPRPHKLFALVAMGAGFGACLLSQTRGALLALPLIVLALGIYLWPTIRRRTAMAVLVLSVVGVTVGGLGIIANVPSRLAALKSSLETGQALNSHDESTAHRAILWTYGAEAFLARPVFGYGSQNAVGEVRRRAARDGFDVPPYRHLHNEFITTAVGRGLVGLAALLLLLAAPIIVAIGSVRDDRYRDRVAFAIMLSGGYAIFGMTNLIFSHDQMNTVFVSAFLVLLVGVHQAATGHTTFARPSFAAPKR</sequence>
<protein>
    <submittedName>
        <fullName evidence="7">O-antigen ligase family protein</fullName>
    </submittedName>
</protein>
<dbReference type="RefSeq" id="WP_136958661.1">
    <property type="nucleotide sequence ID" value="NZ_CP039690.1"/>
</dbReference>
<dbReference type="GO" id="GO:0016874">
    <property type="term" value="F:ligase activity"/>
    <property type="evidence" value="ECO:0007669"/>
    <property type="project" value="UniProtKB-KW"/>
</dbReference>
<feature type="transmembrane region" description="Helical" evidence="5">
    <location>
        <begin position="401"/>
        <end position="419"/>
    </location>
</feature>
<keyword evidence="7" id="KW-0436">Ligase</keyword>
<organism evidence="7 8">
    <name type="scientific">Phreatobacter stygius</name>
    <dbReference type="NCBI Taxonomy" id="1940610"/>
    <lineage>
        <taxon>Bacteria</taxon>
        <taxon>Pseudomonadati</taxon>
        <taxon>Pseudomonadota</taxon>
        <taxon>Alphaproteobacteria</taxon>
        <taxon>Hyphomicrobiales</taxon>
        <taxon>Phreatobacteraceae</taxon>
        <taxon>Phreatobacter</taxon>
    </lineage>
</organism>
<feature type="transmembrane region" description="Helical" evidence="5">
    <location>
        <begin position="340"/>
        <end position="363"/>
    </location>
</feature>
<comment type="subcellular location">
    <subcellularLocation>
        <location evidence="1">Membrane</location>
        <topology evidence="1">Multi-pass membrane protein</topology>
    </subcellularLocation>
</comment>
<evidence type="ECO:0000313" key="8">
    <source>
        <dbReference type="Proteomes" id="UP000298781"/>
    </source>
</evidence>
<dbReference type="PANTHER" id="PTHR37422">
    <property type="entry name" value="TEICHURONIC ACID BIOSYNTHESIS PROTEIN TUAE"/>
    <property type="match status" value="1"/>
</dbReference>
<feature type="transmembrane region" description="Helical" evidence="5">
    <location>
        <begin position="166"/>
        <end position="184"/>
    </location>
</feature>
<evidence type="ECO:0000256" key="5">
    <source>
        <dbReference type="SAM" id="Phobius"/>
    </source>
</evidence>
<evidence type="ECO:0000256" key="1">
    <source>
        <dbReference type="ARBA" id="ARBA00004141"/>
    </source>
</evidence>
<feature type="transmembrane region" description="Helical" evidence="5">
    <location>
        <begin position="193"/>
        <end position="210"/>
    </location>
</feature>
<evidence type="ECO:0000256" key="2">
    <source>
        <dbReference type="ARBA" id="ARBA00022692"/>
    </source>
</evidence>
<gene>
    <name evidence="7" type="ORF">E8M01_02470</name>
</gene>
<evidence type="ECO:0000313" key="7">
    <source>
        <dbReference type="EMBL" id="QCI63200.1"/>
    </source>
</evidence>
<feature type="domain" description="O-antigen ligase-related" evidence="6">
    <location>
        <begin position="200"/>
        <end position="352"/>
    </location>
</feature>
<evidence type="ECO:0000256" key="4">
    <source>
        <dbReference type="ARBA" id="ARBA00023136"/>
    </source>
</evidence>
<dbReference type="Pfam" id="PF04932">
    <property type="entry name" value="Wzy_C"/>
    <property type="match status" value="1"/>
</dbReference>
<feature type="transmembrane region" description="Helical" evidence="5">
    <location>
        <begin position="375"/>
        <end position="395"/>
    </location>
</feature>
<name>A0A4D7AZL6_9HYPH</name>
<evidence type="ECO:0000259" key="6">
    <source>
        <dbReference type="Pfam" id="PF04932"/>
    </source>
</evidence>
<dbReference type="AlphaFoldDB" id="A0A4D7AZL6"/>
<dbReference type="Proteomes" id="UP000298781">
    <property type="component" value="Chromosome"/>
</dbReference>
<keyword evidence="3 5" id="KW-1133">Transmembrane helix</keyword>
<feature type="transmembrane region" description="Helical" evidence="5">
    <location>
        <begin position="240"/>
        <end position="260"/>
    </location>
</feature>